<keyword evidence="2" id="KW-1185">Reference proteome</keyword>
<protein>
    <recommendedName>
        <fullName evidence="3">Glycosyl transferase family 8</fullName>
    </recommendedName>
</protein>
<sequence>MQSNSLCIVVLTDSLYLPGTLRLIESWKTRNPELPVIALSRDSEVLTHPSLIAQCEQRHRIDKSEYDGIRPYKKSRSKRHAETFYKFEAFQDYGYERNIFLDSDLLCLRPAPLLLQASQHQLLAAIDTGFRKTRGYKGHATEINTGVLSIHKSIQGNASVEQLKTIARENPGRSGYNAGDQGIINKWIQSQKIDLGLLPTEYNLIKKDYSDTTELETCRLLHFCDRKPWFAPRDAPSGLEALWTGNTARHKPAD</sequence>
<dbReference type="PANTHER" id="PTHR11183">
    <property type="entry name" value="GLYCOGENIN SUBFAMILY MEMBER"/>
    <property type="match status" value="1"/>
</dbReference>
<dbReference type="InterPro" id="IPR002495">
    <property type="entry name" value="Glyco_trans_8"/>
</dbReference>
<dbReference type="RefSeq" id="WP_200357627.1">
    <property type="nucleotide sequence ID" value="NZ_JAENIL010000047.1"/>
</dbReference>
<evidence type="ECO:0000313" key="1">
    <source>
        <dbReference type="EMBL" id="MBK1879414.1"/>
    </source>
</evidence>
<dbReference type="SUPFAM" id="SSF53448">
    <property type="entry name" value="Nucleotide-diphospho-sugar transferases"/>
    <property type="match status" value="1"/>
</dbReference>
<dbReference type="Pfam" id="PF01501">
    <property type="entry name" value="Glyco_transf_8"/>
    <property type="match status" value="1"/>
</dbReference>
<gene>
    <name evidence="1" type="ORF">JIN87_21180</name>
</gene>
<comment type="caution">
    <text evidence="1">The sequence shown here is derived from an EMBL/GenBank/DDBJ whole genome shotgun (WGS) entry which is preliminary data.</text>
</comment>
<proteinExistence type="predicted"/>
<dbReference type="Gene3D" id="3.90.550.10">
    <property type="entry name" value="Spore Coat Polysaccharide Biosynthesis Protein SpsA, Chain A"/>
    <property type="match status" value="1"/>
</dbReference>
<dbReference type="GO" id="GO:0016757">
    <property type="term" value="F:glycosyltransferase activity"/>
    <property type="evidence" value="ECO:0007669"/>
    <property type="project" value="InterPro"/>
</dbReference>
<evidence type="ECO:0000313" key="2">
    <source>
        <dbReference type="Proteomes" id="UP000617628"/>
    </source>
</evidence>
<dbReference type="InterPro" id="IPR029044">
    <property type="entry name" value="Nucleotide-diphossugar_trans"/>
</dbReference>
<accession>A0A934S4V8</accession>
<dbReference type="EMBL" id="JAENIL010000047">
    <property type="protein sequence ID" value="MBK1879414.1"/>
    <property type="molecule type" value="Genomic_DNA"/>
</dbReference>
<dbReference type="Proteomes" id="UP000617628">
    <property type="component" value="Unassembled WGS sequence"/>
</dbReference>
<organism evidence="1 2">
    <name type="scientific">Pelagicoccus mobilis</name>
    <dbReference type="NCBI Taxonomy" id="415221"/>
    <lineage>
        <taxon>Bacteria</taxon>
        <taxon>Pseudomonadati</taxon>
        <taxon>Verrucomicrobiota</taxon>
        <taxon>Opitutia</taxon>
        <taxon>Puniceicoccales</taxon>
        <taxon>Pelagicoccaceae</taxon>
        <taxon>Pelagicoccus</taxon>
    </lineage>
</organism>
<dbReference type="InterPro" id="IPR050587">
    <property type="entry name" value="GNT1/Glycosyltrans_8"/>
</dbReference>
<dbReference type="AlphaFoldDB" id="A0A934S4V8"/>
<evidence type="ECO:0008006" key="3">
    <source>
        <dbReference type="Google" id="ProtNLM"/>
    </source>
</evidence>
<reference evidence="1" key="1">
    <citation type="submission" date="2021-01" db="EMBL/GenBank/DDBJ databases">
        <title>Modified the classification status of verrucomicrobia.</title>
        <authorList>
            <person name="Feng X."/>
        </authorList>
    </citation>
    <scope>NUCLEOTIDE SEQUENCE</scope>
    <source>
        <strain evidence="1">KCTC 13126</strain>
    </source>
</reference>
<name>A0A934S4V8_9BACT</name>